<keyword evidence="2" id="KW-0732">Signal</keyword>
<dbReference type="EMBL" id="JACHXS010000003">
    <property type="protein sequence ID" value="MBB3221135.1"/>
    <property type="molecule type" value="Genomic_DNA"/>
</dbReference>
<name>A0A4P8HPC5_9BURK</name>
<dbReference type="Proteomes" id="UP000298763">
    <property type="component" value="Chromosome"/>
</dbReference>
<evidence type="ECO:0000313" key="3">
    <source>
        <dbReference type="EMBL" id="MBB3221135.1"/>
    </source>
</evidence>
<evidence type="ECO:0000256" key="1">
    <source>
        <dbReference type="SAM" id="Phobius"/>
    </source>
</evidence>
<keyword evidence="5" id="KW-1185">Reference proteome</keyword>
<dbReference type="Proteomes" id="UP000584325">
    <property type="component" value="Unassembled WGS sequence"/>
</dbReference>
<keyword evidence="1" id="KW-0472">Membrane</keyword>
<protein>
    <submittedName>
        <fullName evidence="3">Uncharacterized protein</fullName>
    </submittedName>
</protein>
<sequence>MNTRTAFLALLPVAVALLAGAALPFQDAATGAAPGHPPWGTVVSLAAGGIIALAVALLLRLRTGAPPPR</sequence>
<evidence type="ECO:0000313" key="5">
    <source>
        <dbReference type="Proteomes" id="UP000298763"/>
    </source>
</evidence>
<keyword evidence="1" id="KW-1133">Transmembrane helix</keyword>
<feature type="transmembrane region" description="Helical" evidence="1">
    <location>
        <begin position="38"/>
        <end position="59"/>
    </location>
</feature>
<dbReference type="RefSeq" id="WP_137313212.1">
    <property type="nucleotide sequence ID" value="NZ_CP040017.1"/>
</dbReference>
<feature type="signal peptide" evidence="2">
    <location>
        <begin position="1"/>
        <end position="21"/>
    </location>
</feature>
<evidence type="ECO:0000256" key="2">
    <source>
        <dbReference type="SAM" id="SignalP"/>
    </source>
</evidence>
<dbReference type="EMBL" id="CP040017">
    <property type="protein sequence ID" value="QCP10328.1"/>
    <property type="molecule type" value="Genomic_DNA"/>
</dbReference>
<reference evidence="4 5" key="1">
    <citation type="submission" date="2019-05" db="EMBL/GenBank/DDBJ databases">
        <title>Draft Genome Sequences of Six Type Strains of the Genus Massilia.</title>
        <authorList>
            <person name="Miess H."/>
            <person name="Frediansyhah A."/>
            <person name="Gross H."/>
        </authorList>
    </citation>
    <scope>NUCLEOTIDE SEQUENCE [LARGE SCALE GENOMIC DNA]</scope>
    <source>
        <strain evidence="4 5">DSMZ 26121</strain>
    </source>
</reference>
<dbReference type="AlphaFoldDB" id="A0A4P8HPC5"/>
<proteinExistence type="predicted"/>
<accession>A0A4P8HPC5</accession>
<reference evidence="3 6" key="2">
    <citation type="submission" date="2020-08" db="EMBL/GenBank/DDBJ databases">
        <title>Genomic Encyclopedia of Type Strains, Phase III (KMG-III): the genomes of soil and plant-associated and newly described type strains.</title>
        <authorList>
            <person name="Whitman W."/>
        </authorList>
    </citation>
    <scope>NUCLEOTIDE SEQUENCE [LARGE SCALE GENOMIC DNA]</scope>
    <source>
        <strain evidence="3 6">CECT 7753</strain>
    </source>
</reference>
<feature type="chain" id="PRO_5044607293" evidence="2">
    <location>
        <begin position="22"/>
        <end position="69"/>
    </location>
</feature>
<gene>
    <name evidence="4" type="ORF">FCL38_07720</name>
    <name evidence="3" type="ORF">FHS02_001942</name>
</gene>
<organism evidence="3 6">
    <name type="scientific">Pseudoduganella umbonata</name>
    <dbReference type="NCBI Taxonomy" id="864828"/>
    <lineage>
        <taxon>Bacteria</taxon>
        <taxon>Pseudomonadati</taxon>
        <taxon>Pseudomonadota</taxon>
        <taxon>Betaproteobacteria</taxon>
        <taxon>Burkholderiales</taxon>
        <taxon>Oxalobacteraceae</taxon>
        <taxon>Telluria group</taxon>
        <taxon>Pseudoduganella</taxon>
    </lineage>
</organism>
<evidence type="ECO:0000313" key="4">
    <source>
        <dbReference type="EMBL" id="QCP10328.1"/>
    </source>
</evidence>
<evidence type="ECO:0000313" key="6">
    <source>
        <dbReference type="Proteomes" id="UP000584325"/>
    </source>
</evidence>
<keyword evidence="1" id="KW-0812">Transmembrane</keyword>